<evidence type="ECO:0000313" key="2">
    <source>
        <dbReference type="EMBL" id="XCD04708.1"/>
    </source>
</evidence>
<evidence type="ECO:0000313" key="1">
    <source>
        <dbReference type="EMBL" id="XCD03950.1"/>
    </source>
</evidence>
<sequence>MYSSSRFIFYVMKKVITFTVNYRPVSLIYHDDEHEGSGYIVVAKRSKNTSVVFGRFKYFDDANKHRIKYARYYPFVKFDIYPCLF</sequence>
<evidence type="ECO:0000313" key="4">
    <source>
        <dbReference type="EMBL" id="XCD06374.1"/>
    </source>
</evidence>
<proteinExistence type="predicted"/>
<evidence type="ECO:0000313" key="3">
    <source>
        <dbReference type="EMBL" id="XCD05302.1"/>
    </source>
</evidence>
<dbReference type="EMBL" id="PP511542">
    <property type="protein sequence ID" value="XCD05302.1"/>
    <property type="molecule type" value="Genomic_DNA"/>
</dbReference>
<dbReference type="EMBL" id="PP511663">
    <property type="protein sequence ID" value="XCD06374.1"/>
    <property type="molecule type" value="Genomic_DNA"/>
</dbReference>
<dbReference type="EMBL" id="PP511725">
    <property type="protein sequence ID" value="XCD06902.1"/>
    <property type="molecule type" value="Genomic_DNA"/>
</dbReference>
<evidence type="ECO:0000313" key="5">
    <source>
        <dbReference type="EMBL" id="XCD06902.1"/>
    </source>
</evidence>
<protein>
    <submittedName>
        <fullName evidence="5">Uncharacterized protein</fullName>
    </submittedName>
</protein>
<reference evidence="5" key="1">
    <citation type="submission" date="2024-03" db="EMBL/GenBank/DDBJ databases">
        <title>Diverse circular DNA viruses in blood, oral, and fecal samples of captive lemurs.</title>
        <authorList>
            <person name="Paietta E.N."/>
            <person name="Kraberger S."/>
            <person name="Lund M.C."/>
            <person name="Custer J.M."/>
            <person name="Vargas K.M."/>
            <person name="Ehmke E.E."/>
            <person name="Yoder A.D."/>
            <person name="Varsani A."/>
        </authorList>
    </citation>
    <scope>NUCLEOTIDE SEQUENCE</scope>
    <source>
        <strain evidence="1">Duke_21_54</strain>
        <strain evidence="2">Duke_24FF_1012</strain>
        <strain evidence="3">Duke_24FS_62</strain>
        <strain evidence="4">Duke_25FS_79</strain>
        <strain evidence="5">Duke_26_46</strain>
    </source>
</reference>
<accession>A0AAU8B5E3</accession>
<dbReference type="EMBL" id="PP511496">
    <property type="protein sequence ID" value="XCD04708.1"/>
    <property type="molecule type" value="Genomic_DNA"/>
</dbReference>
<name>A0AAU8B5E3_9VIRU</name>
<dbReference type="EMBL" id="PP511404">
    <property type="protein sequence ID" value="XCD03950.1"/>
    <property type="molecule type" value="Genomic_DNA"/>
</dbReference>
<organism evidence="5">
    <name type="scientific">Dulem virus 210</name>
    <dbReference type="NCBI Taxonomy" id="3145687"/>
    <lineage>
        <taxon>Viruses</taxon>
        <taxon>Monodnaviria</taxon>
        <taxon>Sangervirae</taxon>
        <taxon>Phixviricota</taxon>
        <taxon>Malgrandaviricetes</taxon>
        <taxon>Petitvirales</taxon>
        <taxon>Microviridae</taxon>
        <taxon>Microvirus</taxon>
    </lineage>
</organism>